<dbReference type="AlphaFoldDB" id="A0AA40BUJ4"/>
<evidence type="ECO:0000313" key="3">
    <source>
        <dbReference type="Proteomes" id="UP001175000"/>
    </source>
</evidence>
<gene>
    <name evidence="2" type="ORF">B0T14DRAFT_486222</name>
</gene>
<feature type="compositionally biased region" description="Basic and acidic residues" evidence="1">
    <location>
        <begin position="320"/>
        <end position="329"/>
    </location>
</feature>
<keyword evidence="3" id="KW-1185">Reference proteome</keyword>
<name>A0AA40BUJ4_9PEZI</name>
<feature type="region of interest" description="Disordered" evidence="1">
    <location>
        <begin position="38"/>
        <end position="72"/>
    </location>
</feature>
<evidence type="ECO:0000256" key="1">
    <source>
        <dbReference type="SAM" id="MobiDB-lite"/>
    </source>
</evidence>
<feature type="compositionally biased region" description="Acidic residues" evidence="1">
    <location>
        <begin position="335"/>
        <end position="351"/>
    </location>
</feature>
<dbReference type="Proteomes" id="UP001175000">
    <property type="component" value="Unassembled WGS sequence"/>
</dbReference>
<protein>
    <submittedName>
        <fullName evidence="2">Uncharacterized protein</fullName>
    </submittedName>
</protein>
<dbReference type="EMBL" id="JAULSU010000006">
    <property type="protein sequence ID" value="KAK0614120.1"/>
    <property type="molecule type" value="Genomic_DNA"/>
</dbReference>
<organism evidence="2 3">
    <name type="scientific">Immersiella caudata</name>
    <dbReference type="NCBI Taxonomy" id="314043"/>
    <lineage>
        <taxon>Eukaryota</taxon>
        <taxon>Fungi</taxon>
        <taxon>Dikarya</taxon>
        <taxon>Ascomycota</taxon>
        <taxon>Pezizomycotina</taxon>
        <taxon>Sordariomycetes</taxon>
        <taxon>Sordariomycetidae</taxon>
        <taxon>Sordariales</taxon>
        <taxon>Lasiosphaeriaceae</taxon>
        <taxon>Immersiella</taxon>
    </lineage>
</organism>
<feature type="region of interest" description="Disordered" evidence="1">
    <location>
        <begin position="311"/>
        <end position="351"/>
    </location>
</feature>
<sequence length="351" mass="38381">MMPSMLNANHMVGVSHLPNAGYANDAMLDELSRQLAAANNSRRLSRGSGSQRIGNAMRIVKPGSANNSPRSNIMQSRRRTLVGEGQQRPHLQPVDAGYLPTPMYELNCEPLYEPEKRTARPVSWHPSSLQIPQQHYQQQCAAPCNFPAYDADQLSSFQQFPPTPTAYSAYNSPSAFSPLALPYSTINTQHPSYSAGTTSSSSSSSELPYLPAPRLPTTAGGALDWDAFAAQGFDRYAAPPTPEDFVMHHQPLQKIETTAPPKVAPEEEAIPYEPLDDDESDGEILYGMGLYDAPERDLAVDFHRSTVFSLLGGSATQPEKTGKGLKLEDAWEPPASDDEDEEEDAEGEDQE</sequence>
<evidence type="ECO:0000313" key="2">
    <source>
        <dbReference type="EMBL" id="KAK0614120.1"/>
    </source>
</evidence>
<accession>A0AA40BUJ4</accession>
<feature type="compositionally biased region" description="Low complexity" evidence="1">
    <location>
        <begin position="38"/>
        <end position="50"/>
    </location>
</feature>
<proteinExistence type="predicted"/>
<comment type="caution">
    <text evidence="2">The sequence shown here is derived from an EMBL/GenBank/DDBJ whole genome shotgun (WGS) entry which is preliminary data.</text>
</comment>
<reference evidence="2" key="1">
    <citation type="submission" date="2023-06" db="EMBL/GenBank/DDBJ databases">
        <title>Genome-scale phylogeny and comparative genomics of the fungal order Sordariales.</title>
        <authorList>
            <consortium name="Lawrence Berkeley National Laboratory"/>
            <person name="Hensen N."/>
            <person name="Bonometti L."/>
            <person name="Westerberg I."/>
            <person name="Brannstrom I.O."/>
            <person name="Guillou S."/>
            <person name="Cros-Aarteil S."/>
            <person name="Calhoun S."/>
            <person name="Haridas S."/>
            <person name="Kuo A."/>
            <person name="Mondo S."/>
            <person name="Pangilinan J."/>
            <person name="Riley R."/>
            <person name="Labutti K."/>
            <person name="Andreopoulos B."/>
            <person name="Lipzen A."/>
            <person name="Chen C."/>
            <person name="Yanf M."/>
            <person name="Daum C."/>
            <person name="Ng V."/>
            <person name="Clum A."/>
            <person name="Steindorff A."/>
            <person name="Ohm R."/>
            <person name="Martin F."/>
            <person name="Silar P."/>
            <person name="Natvig D."/>
            <person name="Lalanne C."/>
            <person name="Gautier V."/>
            <person name="Ament-Velasquez S.L."/>
            <person name="Kruys A."/>
            <person name="Hutchinson M.I."/>
            <person name="Powell A.J."/>
            <person name="Barry K."/>
            <person name="Miller A.N."/>
            <person name="Grigoriev I.V."/>
            <person name="Debuchy R."/>
            <person name="Gladieux P."/>
            <person name="Thoren M.H."/>
            <person name="Johannesson H."/>
        </authorList>
    </citation>
    <scope>NUCLEOTIDE SEQUENCE</scope>
    <source>
        <strain evidence="2">CBS 606.72</strain>
    </source>
</reference>
<feature type="region of interest" description="Disordered" evidence="1">
    <location>
        <begin position="191"/>
        <end position="212"/>
    </location>
</feature>